<dbReference type="Proteomes" id="UP000487221">
    <property type="component" value="Unassembled WGS sequence"/>
</dbReference>
<evidence type="ECO:0000313" key="3">
    <source>
        <dbReference type="EMBL" id="CUO33758.1"/>
    </source>
</evidence>
<evidence type="ECO:0000313" key="19">
    <source>
        <dbReference type="Proteomes" id="UP000462376"/>
    </source>
</evidence>
<evidence type="ECO:0000313" key="15">
    <source>
        <dbReference type="Proteomes" id="UP000434462"/>
    </source>
</evidence>
<evidence type="ECO:0000313" key="9">
    <source>
        <dbReference type="EMBL" id="KAB4187224.1"/>
    </source>
</evidence>
<dbReference type="EMBL" id="WCUR01000030">
    <property type="protein sequence ID" value="KAB4116461.1"/>
    <property type="molecule type" value="Genomic_DNA"/>
</dbReference>
<dbReference type="InterPro" id="IPR008979">
    <property type="entry name" value="Galactose-bd-like_sf"/>
</dbReference>
<keyword evidence="1" id="KW-0732">Signal</keyword>
<evidence type="ECO:0000313" key="12">
    <source>
        <dbReference type="Proteomes" id="UP000095614"/>
    </source>
</evidence>
<evidence type="ECO:0000313" key="18">
    <source>
        <dbReference type="Proteomes" id="UP000442334"/>
    </source>
</evidence>
<dbReference type="EMBL" id="QSTL01000004">
    <property type="protein sequence ID" value="RGM56579.1"/>
    <property type="molecule type" value="Genomic_DNA"/>
</dbReference>
<dbReference type="Gene3D" id="3.20.20.80">
    <property type="entry name" value="Glycosidases"/>
    <property type="match status" value="1"/>
</dbReference>
<dbReference type="Proteomes" id="UP000432488">
    <property type="component" value="Unassembled WGS sequence"/>
</dbReference>
<evidence type="ECO:0000313" key="10">
    <source>
        <dbReference type="EMBL" id="KAB4235135.1"/>
    </source>
</evidence>
<reference evidence="11 13" key="2">
    <citation type="submission" date="2018-08" db="EMBL/GenBank/DDBJ databases">
        <title>A genome reference for cultivated species of the human gut microbiota.</title>
        <authorList>
            <person name="Zou Y."/>
            <person name="Xue W."/>
            <person name="Luo G."/>
        </authorList>
    </citation>
    <scope>NUCLEOTIDE SEQUENCE [LARGE SCALE GENOMIC DNA]</scope>
    <source>
        <strain evidence="11 13">OM07-9</strain>
    </source>
</reference>
<feature type="chain" id="PRO_5014530950" evidence="1">
    <location>
        <begin position="27"/>
        <end position="518"/>
    </location>
</feature>
<evidence type="ECO:0000313" key="5">
    <source>
        <dbReference type="EMBL" id="KAB4109570.1"/>
    </source>
</evidence>
<gene>
    <name evidence="11" type="ORF">DXC07_06445</name>
    <name evidence="3" type="ORF">ERS852462_00097</name>
    <name evidence="10" type="ORF">GAP47_12855</name>
    <name evidence="9" type="ORF">GAQ34_04410</name>
    <name evidence="8" type="ORF">GAQ44_09265</name>
    <name evidence="4" type="ORF">GAQ56_02645</name>
    <name evidence="5" type="ORF">GAQ70_10355</name>
    <name evidence="6" type="ORF">GAQ72_10480</name>
    <name evidence="7" type="ORF">GAQ75_00175</name>
</gene>
<dbReference type="EMBL" id="WCUV01000002">
    <property type="protein sequence ID" value="KAB4095896.1"/>
    <property type="molecule type" value="Genomic_DNA"/>
</dbReference>
<dbReference type="Proteomes" id="UP000441711">
    <property type="component" value="Unassembled WGS sequence"/>
</dbReference>
<dbReference type="Pfam" id="PF14488">
    <property type="entry name" value="DUF4434"/>
    <property type="match status" value="1"/>
</dbReference>
<proteinExistence type="predicted"/>
<evidence type="ECO:0000313" key="4">
    <source>
        <dbReference type="EMBL" id="KAB4095896.1"/>
    </source>
</evidence>
<dbReference type="RefSeq" id="WP_035457588.1">
    <property type="nucleotide sequence ID" value="NZ_CALNHV010000019.1"/>
</dbReference>
<evidence type="ECO:0000313" key="14">
    <source>
        <dbReference type="Proteomes" id="UP000432488"/>
    </source>
</evidence>
<dbReference type="Proteomes" id="UP000095614">
    <property type="component" value="Unassembled WGS sequence"/>
</dbReference>
<dbReference type="EMBL" id="WCTL01000011">
    <property type="protein sequence ID" value="KAB4235135.1"/>
    <property type="molecule type" value="Genomic_DNA"/>
</dbReference>
<evidence type="ECO:0000313" key="20">
    <source>
        <dbReference type="Proteomes" id="UP000487221"/>
    </source>
</evidence>
<evidence type="ECO:0000313" key="6">
    <source>
        <dbReference type="EMBL" id="KAB4116461.1"/>
    </source>
</evidence>
<dbReference type="InterPro" id="IPR027849">
    <property type="entry name" value="DUF4434"/>
</dbReference>
<evidence type="ECO:0000256" key="1">
    <source>
        <dbReference type="SAM" id="SignalP"/>
    </source>
</evidence>
<dbReference type="InterPro" id="IPR017853">
    <property type="entry name" value="GH"/>
</dbReference>
<evidence type="ECO:0000313" key="16">
    <source>
        <dbReference type="Proteomes" id="UP000438773"/>
    </source>
</evidence>
<evidence type="ECO:0000313" key="13">
    <source>
        <dbReference type="Proteomes" id="UP000261295"/>
    </source>
</evidence>
<dbReference type="EMBL" id="CZAF01000001">
    <property type="protein sequence ID" value="CUO33758.1"/>
    <property type="molecule type" value="Genomic_DNA"/>
</dbReference>
<dbReference type="SUPFAM" id="SSF51445">
    <property type="entry name" value="(Trans)glycosidases"/>
    <property type="match status" value="1"/>
</dbReference>
<dbReference type="EMBL" id="WCTY01000015">
    <property type="protein sequence ID" value="KAB4184276.1"/>
    <property type="molecule type" value="Genomic_DNA"/>
</dbReference>
<evidence type="ECO:0000313" key="17">
    <source>
        <dbReference type="Proteomes" id="UP000441711"/>
    </source>
</evidence>
<evidence type="ECO:0000313" key="8">
    <source>
        <dbReference type="EMBL" id="KAB4184276.1"/>
    </source>
</evidence>
<feature type="signal peptide" evidence="1">
    <location>
        <begin position="1"/>
        <end position="26"/>
    </location>
</feature>
<evidence type="ECO:0000313" key="11">
    <source>
        <dbReference type="EMBL" id="RGM56579.1"/>
    </source>
</evidence>
<name>A0A139KFS6_BACUN</name>
<reference evidence="3 12" key="1">
    <citation type="submission" date="2015-09" db="EMBL/GenBank/DDBJ databases">
        <authorList>
            <consortium name="Pathogen Informatics"/>
        </authorList>
    </citation>
    <scope>NUCLEOTIDE SEQUENCE [LARGE SCALE GENOMIC DNA]</scope>
    <source>
        <strain evidence="3 12">2789STDY5834847</strain>
    </source>
</reference>
<dbReference type="STRING" id="820.ERS852554_03352"/>
<dbReference type="EMBL" id="WCUQ01000001">
    <property type="protein sequence ID" value="KAB4128737.1"/>
    <property type="molecule type" value="Genomic_DNA"/>
</dbReference>
<dbReference type="OrthoDB" id="6044697at2"/>
<sequence>MRQKKQMKMLGLLGLLAVLPIISACAGNKGSDESRKEKMVQSVSVVQPITGTWINLAYKDVRNKYTNPQHFDNMDPKLWTAKVRELANMGIEYLVFMEVANEGKAYYPSKLMPWLYNDKLQSPVDAILDEAAKHGMKVFMSTGWAKDQDDNLLDPVIKERQLQIMEELASLYKNHKAFYGWYLPVEDCLCPIFAEHAVQSVNALTEKAHSLTPGKKTLISPYGIGLSEFDHPDFEKQMAKLKVDIIAYQDEVGCVRDKFTLPRLKKNWQRMRDIHNRLNIEMWANCETFTWEEGTNDRQSALIPAAYSRLLSQQVAASVAGVDKIISFMFGGIIEDPKSAYQLGQPVWSNNLYNNYMAWKEGDSFWKLFEATLLDKLVNSAKSEMIGKVDMKALADGRVAEEDSGDSRWVRFEKGHHEVVIDLQKNTSLQKVLVRTLNYNQEKIGAPLKVYVYTSQDGQTYNLASIKDAPYFPNNKHDAWIDAVLIDNLKEKTRYVKVAFDALENVYMDEIFVNPSIR</sequence>
<dbReference type="SUPFAM" id="SSF49785">
    <property type="entry name" value="Galactose-binding domain-like"/>
    <property type="match status" value="1"/>
</dbReference>
<dbReference type="PROSITE" id="PS51257">
    <property type="entry name" value="PROKAR_LIPOPROTEIN"/>
    <property type="match status" value="1"/>
</dbReference>
<dbReference type="Proteomes" id="UP000438773">
    <property type="component" value="Unassembled WGS sequence"/>
</dbReference>
<dbReference type="Proteomes" id="UP000462376">
    <property type="component" value="Unassembled WGS sequence"/>
</dbReference>
<dbReference type="AlphaFoldDB" id="A0A139KFS6"/>
<reference evidence="14 15" key="3">
    <citation type="journal article" date="2019" name="Nat. Med.">
        <title>A library of human gut bacterial isolates paired with longitudinal multiomics data enables mechanistic microbiome research.</title>
        <authorList>
            <person name="Poyet M."/>
            <person name="Groussin M."/>
            <person name="Gibbons S.M."/>
            <person name="Avila-Pacheco J."/>
            <person name="Jiang X."/>
            <person name="Kearney S.M."/>
            <person name="Perrotta A.R."/>
            <person name="Berdy B."/>
            <person name="Zhao S."/>
            <person name="Lieberman T.D."/>
            <person name="Swanson P.K."/>
            <person name="Smith M."/>
            <person name="Roesemann S."/>
            <person name="Alexander J.E."/>
            <person name="Rich S.A."/>
            <person name="Livny J."/>
            <person name="Vlamakis H."/>
            <person name="Clish C."/>
            <person name="Bullock K."/>
            <person name="Deik A."/>
            <person name="Scott J."/>
            <person name="Pierce K.A."/>
            <person name="Xavier R.J."/>
            <person name="Alm E.J."/>
        </authorList>
    </citation>
    <scope>NUCLEOTIDE SEQUENCE [LARGE SCALE GENOMIC DNA]</scope>
    <source>
        <strain evidence="8 20">BIOML-A19</strain>
        <strain evidence="9 18">BIOML-A21</strain>
        <strain evidence="5 17">BIOML-A36</strain>
        <strain evidence="7 16">BIOML-A37</strain>
        <strain evidence="6 15">BIOML-A38</strain>
        <strain evidence="4 14">BIOML-A42</strain>
        <strain evidence="10 19">BIOML-A5</strain>
    </source>
</reference>
<dbReference type="EMBL" id="WCUA01000003">
    <property type="protein sequence ID" value="KAB4187224.1"/>
    <property type="molecule type" value="Genomic_DNA"/>
</dbReference>
<dbReference type="EMBL" id="WCUP01000006">
    <property type="protein sequence ID" value="KAB4109570.1"/>
    <property type="molecule type" value="Genomic_DNA"/>
</dbReference>
<dbReference type="Proteomes" id="UP000442334">
    <property type="component" value="Unassembled WGS sequence"/>
</dbReference>
<evidence type="ECO:0000313" key="7">
    <source>
        <dbReference type="EMBL" id="KAB4128737.1"/>
    </source>
</evidence>
<protein>
    <submittedName>
        <fullName evidence="5">DUF4434 domain-containing protein</fullName>
    </submittedName>
    <submittedName>
        <fullName evidence="3">Tat (Twin-arginine translocation) pathway signal sequence</fullName>
    </submittedName>
</protein>
<dbReference type="Proteomes" id="UP000261295">
    <property type="component" value="Unassembled WGS sequence"/>
</dbReference>
<accession>A0A139KFS6</accession>
<dbReference type="Proteomes" id="UP000434462">
    <property type="component" value="Unassembled WGS sequence"/>
</dbReference>
<feature type="domain" description="DUF4434" evidence="2">
    <location>
        <begin position="49"/>
        <end position="341"/>
    </location>
</feature>
<organism evidence="5 17">
    <name type="scientific">Bacteroides uniformis</name>
    <dbReference type="NCBI Taxonomy" id="820"/>
    <lineage>
        <taxon>Bacteria</taxon>
        <taxon>Pseudomonadati</taxon>
        <taxon>Bacteroidota</taxon>
        <taxon>Bacteroidia</taxon>
        <taxon>Bacteroidales</taxon>
        <taxon>Bacteroidaceae</taxon>
        <taxon>Bacteroides</taxon>
    </lineage>
</organism>
<dbReference type="PATRIC" id="fig|820.27.peg.760"/>
<evidence type="ECO:0000259" key="2">
    <source>
        <dbReference type="Pfam" id="PF14488"/>
    </source>
</evidence>
<dbReference type="Gene3D" id="2.60.120.260">
    <property type="entry name" value="Galactose-binding domain-like"/>
    <property type="match status" value="1"/>
</dbReference>